<comment type="subcellular location">
    <subcellularLocation>
        <location evidence="11">Mitochondrion inner membrane</location>
        <topology evidence="11">Peripheral membrane protein</topology>
        <orientation evidence="11">Matrix side</orientation>
    </subcellularLocation>
</comment>
<dbReference type="InterPro" id="IPR038532">
    <property type="entry name" value="NDUFS4-like_sf"/>
</dbReference>
<keyword evidence="7 11" id="KW-0809">Transit peptide</keyword>
<dbReference type="PANTHER" id="PTHR12219:SF8">
    <property type="entry name" value="NADH DEHYDROGENASE [UBIQUINONE] IRON-SULFUR PROTEIN 4, MITOCHONDRIAL"/>
    <property type="match status" value="1"/>
</dbReference>
<feature type="region of interest" description="Disordered" evidence="12">
    <location>
        <begin position="1"/>
        <end position="45"/>
    </location>
</feature>
<dbReference type="EMBL" id="LR010766">
    <property type="protein sequence ID" value="SVE80385.1"/>
    <property type="molecule type" value="mRNA"/>
</dbReference>
<evidence type="ECO:0000256" key="2">
    <source>
        <dbReference type="ARBA" id="ARBA00005882"/>
    </source>
</evidence>
<name>A0A4Y7MLD9_9CRUS</name>
<evidence type="ECO:0000256" key="4">
    <source>
        <dbReference type="ARBA" id="ARBA00022448"/>
    </source>
</evidence>
<dbReference type="Pfam" id="PF04800">
    <property type="entry name" value="NDUS4"/>
    <property type="match status" value="1"/>
</dbReference>
<keyword evidence="10 11" id="KW-0472">Membrane</keyword>
<evidence type="ECO:0000256" key="3">
    <source>
        <dbReference type="ARBA" id="ARBA00015796"/>
    </source>
</evidence>
<keyword evidence="5 11" id="KW-0679">Respiratory chain</keyword>
<evidence type="ECO:0000256" key="9">
    <source>
        <dbReference type="ARBA" id="ARBA00023128"/>
    </source>
</evidence>
<dbReference type="OrthoDB" id="3089at2759"/>
<reference evidence="13" key="1">
    <citation type="submission" date="2018-08" db="EMBL/GenBank/DDBJ databases">
        <authorList>
            <person name="Cornetti L."/>
        </authorList>
    </citation>
    <scope>NUCLEOTIDE SEQUENCE</scope>
    <source>
        <strain evidence="13">CH-H-1</strain>
    </source>
</reference>
<comment type="similarity">
    <text evidence="2 11">Belongs to the complex I NDUFS4 subunit family.</text>
</comment>
<evidence type="ECO:0000256" key="8">
    <source>
        <dbReference type="ARBA" id="ARBA00022982"/>
    </source>
</evidence>
<keyword evidence="4 11" id="KW-0813">Transport</keyword>
<evidence type="ECO:0000313" key="13">
    <source>
        <dbReference type="EMBL" id="SVE80385.1"/>
    </source>
</evidence>
<evidence type="ECO:0000256" key="10">
    <source>
        <dbReference type="ARBA" id="ARBA00023136"/>
    </source>
</evidence>
<evidence type="ECO:0000256" key="7">
    <source>
        <dbReference type="ARBA" id="ARBA00022946"/>
    </source>
</evidence>
<evidence type="ECO:0000256" key="12">
    <source>
        <dbReference type="SAM" id="MobiDB-lite"/>
    </source>
</evidence>
<evidence type="ECO:0000256" key="6">
    <source>
        <dbReference type="ARBA" id="ARBA00022792"/>
    </source>
</evidence>
<evidence type="ECO:0000256" key="11">
    <source>
        <dbReference type="RuleBase" id="RU367010"/>
    </source>
</evidence>
<dbReference type="PANTHER" id="PTHR12219">
    <property type="entry name" value="NADH-UBIQUINONE OXIDOREDUCTASE"/>
    <property type="match status" value="1"/>
</dbReference>
<dbReference type="FunFam" id="3.30.160.190:FF:000001">
    <property type="entry name" value="NADH-ubiquinone oxidoreductase 21 kDa subunit mitochondrial"/>
    <property type="match status" value="1"/>
</dbReference>
<sequence>MAARAAVEEDGDIAPPDADGTVIDRVDDSLSEAVRPPTARLGEGGCDCEETALSDFDRSWRRRAFGATAVLKNEDPFKLSQLKEAPIKSLDDLLSTQEKHEGLITVDKKVDLSTTTGVPEEHIKTRMVRIWKPAKHAMQSGTYNTHKWKIEFDTRERWENPLMGWASSGDPLSNIQLSFSNKEDAVAFCEKNGWDYSVTEVVSKQPRPKSYGANFAWDKKTRTSTK</sequence>
<accession>A0A4Y7MLD9</accession>
<keyword evidence="6 11" id="KW-0999">Mitochondrion inner membrane</keyword>
<keyword evidence="9 11" id="KW-0496">Mitochondrion</keyword>
<protein>
    <recommendedName>
        <fullName evidence="3 11">NADH dehydrogenase [ubiquinone] iron-sulfur protein 4, mitochondrial</fullName>
    </recommendedName>
</protein>
<dbReference type="GO" id="GO:0005743">
    <property type="term" value="C:mitochondrial inner membrane"/>
    <property type="evidence" value="ECO:0007669"/>
    <property type="project" value="UniProtKB-SubCell"/>
</dbReference>
<dbReference type="AlphaFoldDB" id="A0A4Y7MLD9"/>
<gene>
    <name evidence="13" type="primary">EOG090X0DNW</name>
</gene>
<proteinExistence type="evidence at transcript level"/>
<keyword evidence="8 11" id="KW-0249">Electron transport</keyword>
<evidence type="ECO:0000256" key="1">
    <source>
        <dbReference type="ARBA" id="ARBA00003195"/>
    </source>
</evidence>
<organism evidence="13">
    <name type="scientific">Daphnia magna</name>
    <dbReference type="NCBI Taxonomy" id="35525"/>
    <lineage>
        <taxon>Eukaryota</taxon>
        <taxon>Metazoa</taxon>
        <taxon>Ecdysozoa</taxon>
        <taxon>Arthropoda</taxon>
        <taxon>Crustacea</taxon>
        <taxon>Branchiopoda</taxon>
        <taxon>Diplostraca</taxon>
        <taxon>Cladocera</taxon>
        <taxon>Anomopoda</taxon>
        <taxon>Daphniidae</taxon>
        <taxon>Daphnia</taxon>
    </lineage>
</organism>
<dbReference type="InterPro" id="IPR006885">
    <property type="entry name" value="NADH_UbQ_FeS_4_mit-like"/>
</dbReference>
<dbReference type="GO" id="GO:0022900">
    <property type="term" value="P:electron transport chain"/>
    <property type="evidence" value="ECO:0007669"/>
    <property type="project" value="InterPro"/>
</dbReference>
<comment type="function">
    <text evidence="1 11">Accessory subunit of the mitochondrial membrane respiratory chain NADH dehydrogenase (Complex I), that is believed not to be involved in catalysis. Complex I functions in the transfer of electrons from NADH to the respiratory chain. The immediate electron acceptor for the enzyme is believed to be ubiquinone.</text>
</comment>
<evidence type="ECO:0000256" key="5">
    <source>
        <dbReference type="ARBA" id="ARBA00022660"/>
    </source>
</evidence>
<dbReference type="Gene3D" id="3.30.160.190">
    <property type="entry name" value="atu1810 like domain"/>
    <property type="match status" value="1"/>
</dbReference>